<comment type="similarity">
    <text evidence="1">Belongs to the PGI/PMI family.</text>
</comment>
<dbReference type="CDD" id="cd05637">
    <property type="entry name" value="SIS_PGI_PMI_2"/>
    <property type="match status" value="1"/>
</dbReference>
<dbReference type="Gene3D" id="3.40.50.10490">
    <property type="entry name" value="Glucose-6-phosphate isomerase like protein, domain 1"/>
    <property type="match status" value="2"/>
</dbReference>
<organism evidence="4">
    <name type="scientific">Thermocrinis ruber</name>
    <dbReference type="NCBI Taxonomy" id="75906"/>
    <lineage>
        <taxon>Bacteria</taxon>
        <taxon>Pseudomonadati</taxon>
        <taxon>Aquificota</taxon>
        <taxon>Aquificia</taxon>
        <taxon>Aquificales</taxon>
        <taxon>Aquificaceae</taxon>
        <taxon>Thermocrinis</taxon>
    </lineage>
</organism>
<dbReference type="NCBIfam" id="NF006423">
    <property type="entry name" value="PRK08674.1-2"/>
    <property type="match status" value="1"/>
</dbReference>
<dbReference type="InterPro" id="IPR001347">
    <property type="entry name" value="SIS_dom"/>
</dbReference>
<dbReference type="Pfam" id="PF10432">
    <property type="entry name" value="bact-PGI_C"/>
    <property type="match status" value="1"/>
</dbReference>
<protein>
    <submittedName>
        <fullName evidence="4">Bifunctional phosphoglucose/phosphomannose isomerase</fullName>
    </submittedName>
</protein>
<reference evidence="4" key="1">
    <citation type="journal article" date="2020" name="mSystems">
        <title>Genome- and Community-Level Interaction Insights into Carbon Utilization and Element Cycling Functions of Hydrothermarchaeota in Hydrothermal Sediment.</title>
        <authorList>
            <person name="Zhou Z."/>
            <person name="Liu Y."/>
            <person name="Xu W."/>
            <person name="Pan J."/>
            <person name="Luo Z.H."/>
            <person name="Li M."/>
        </authorList>
    </citation>
    <scope>NUCLEOTIDE SEQUENCE [LARGE SCALE GENOMIC DNA]</scope>
    <source>
        <strain evidence="4">SpSt-114</strain>
    </source>
</reference>
<evidence type="ECO:0000256" key="1">
    <source>
        <dbReference type="ARBA" id="ARBA00010523"/>
    </source>
</evidence>
<gene>
    <name evidence="4" type="ORF">ENN04_02355</name>
</gene>
<dbReference type="Pfam" id="PF01380">
    <property type="entry name" value="SIS"/>
    <property type="match status" value="1"/>
</dbReference>
<dbReference type="SUPFAM" id="SSF53697">
    <property type="entry name" value="SIS domain"/>
    <property type="match status" value="1"/>
</dbReference>
<sequence length="317" mass="35820">MKAQEWIEGLPEQFVVYEITSISPSAYKGIVFTGMGGSGIVGDVLKLFLEKDGVAVPVISLRGYELPPYVREGWLLVAISYSGNTEETLSVAEEGIERGLKVVCVSSGGKLREIAQREGLDFVAVPSNYAPRYAFGFMLSAVMSLFGKKDPIERIRKHLEESKGEIKETAYRIAQVIQNYIPIVYGTPLTEPIAFRWKTQINENSKTLCYTATLPELHHNEVVGLDNPITRNLCHFIMLWDPEDHPRVKRRVQITEELFKELGLAPIVLQGKGATLEERLLYLAYLEDWVSFYLAEFYGYDPLPVKVIDRIKEALNE</sequence>
<dbReference type="NCBIfam" id="TIGR02128">
    <property type="entry name" value="G6PI_arch"/>
    <property type="match status" value="1"/>
</dbReference>
<evidence type="ECO:0000313" key="4">
    <source>
        <dbReference type="EMBL" id="HHO73462.1"/>
    </source>
</evidence>
<dbReference type="CDD" id="cd05017">
    <property type="entry name" value="SIS_PGI_PMI_1"/>
    <property type="match status" value="1"/>
</dbReference>
<dbReference type="PROSITE" id="PS51464">
    <property type="entry name" value="SIS"/>
    <property type="match status" value="1"/>
</dbReference>
<comment type="caution">
    <text evidence="4">The sequence shown here is derived from an EMBL/GenBank/DDBJ whole genome shotgun (WGS) entry which is preliminary data.</text>
</comment>
<dbReference type="GO" id="GO:0004347">
    <property type="term" value="F:glucose-6-phosphate isomerase activity"/>
    <property type="evidence" value="ECO:0007669"/>
    <property type="project" value="InterPro"/>
</dbReference>
<dbReference type="GO" id="GO:0005975">
    <property type="term" value="P:carbohydrate metabolic process"/>
    <property type="evidence" value="ECO:0007669"/>
    <property type="project" value="InterPro"/>
</dbReference>
<dbReference type="GO" id="GO:0097367">
    <property type="term" value="F:carbohydrate derivative binding"/>
    <property type="evidence" value="ECO:0007669"/>
    <property type="project" value="InterPro"/>
</dbReference>
<accession>A0A7C5SZH6</accession>
<feature type="domain" description="SIS" evidence="3">
    <location>
        <begin position="15"/>
        <end position="151"/>
    </location>
</feature>
<dbReference type="EMBL" id="DSAC01000026">
    <property type="protein sequence ID" value="HHO73462.1"/>
    <property type="molecule type" value="Genomic_DNA"/>
</dbReference>
<dbReference type="InterPro" id="IPR035484">
    <property type="entry name" value="SIS_PGI/PMI_1"/>
</dbReference>
<proteinExistence type="inferred from homology"/>
<dbReference type="GO" id="GO:0004476">
    <property type="term" value="F:mannose-6-phosphate isomerase activity"/>
    <property type="evidence" value="ECO:0007669"/>
    <property type="project" value="InterPro"/>
</dbReference>
<dbReference type="GO" id="GO:1901135">
    <property type="term" value="P:carbohydrate derivative metabolic process"/>
    <property type="evidence" value="ECO:0007669"/>
    <property type="project" value="InterPro"/>
</dbReference>
<keyword evidence="2 4" id="KW-0413">Isomerase</keyword>
<dbReference type="AlphaFoldDB" id="A0A7C5SZH6"/>
<dbReference type="InterPro" id="IPR019490">
    <property type="entry name" value="Glu6P/Mann6P_isomerase_C"/>
</dbReference>
<evidence type="ECO:0000256" key="2">
    <source>
        <dbReference type="ARBA" id="ARBA00023235"/>
    </source>
</evidence>
<evidence type="ECO:0000259" key="3">
    <source>
        <dbReference type="PROSITE" id="PS51464"/>
    </source>
</evidence>
<name>A0A7C5SZH6_9AQUI</name>
<dbReference type="InterPro" id="IPR046348">
    <property type="entry name" value="SIS_dom_sf"/>
</dbReference>